<dbReference type="EMBL" id="LVYI01000015">
    <property type="protein sequence ID" value="OAP54202.1"/>
    <property type="molecule type" value="Genomic_DNA"/>
</dbReference>
<name>A0A178Z347_9EURO</name>
<evidence type="ECO:0000256" key="4">
    <source>
        <dbReference type="SAM" id="MobiDB-lite"/>
    </source>
</evidence>
<accession>A0A178Z347</accession>
<organism evidence="5 6">
    <name type="scientific">Fonsecaea erecta</name>
    <dbReference type="NCBI Taxonomy" id="1367422"/>
    <lineage>
        <taxon>Eukaryota</taxon>
        <taxon>Fungi</taxon>
        <taxon>Dikarya</taxon>
        <taxon>Ascomycota</taxon>
        <taxon>Pezizomycotina</taxon>
        <taxon>Eurotiomycetes</taxon>
        <taxon>Chaetothyriomycetidae</taxon>
        <taxon>Chaetothyriales</taxon>
        <taxon>Herpotrichiellaceae</taxon>
        <taxon>Fonsecaea</taxon>
    </lineage>
</organism>
<evidence type="ECO:0000256" key="1">
    <source>
        <dbReference type="ARBA" id="ARBA00007992"/>
    </source>
</evidence>
<proteinExistence type="inferred from homology"/>
<dbReference type="AlphaFoldDB" id="A0A178Z347"/>
<dbReference type="InterPro" id="IPR036188">
    <property type="entry name" value="FAD/NAD-bd_sf"/>
</dbReference>
<protein>
    <submittedName>
        <fullName evidence="5">Uncharacterized protein</fullName>
    </submittedName>
</protein>
<feature type="compositionally biased region" description="Basic residues" evidence="4">
    <location>
        <begin position="154"/>
        <end position="163"/>
    </location>
</feature>
<evidence type="ECO:0000256" key="3">
    <source>
        <dbReference type="ARBA" id="ARBA00023033"/>
    </source>
</evidence>
<keyword evidence="2" id="KW-0560">Oxidoreductase</keyword>
<evidence type="ECO:0000313" key="6">
    <source>
        <dbReference type="Proteomes" id="UP000078343"/>
    </source>
</evidence>
<gene>
    <name evidence="5" type="ORF">AYL99_11737</name>
</gene>
<dbReference type="GeneID" id="30015905"/>
<dbReference type="Proteomes" id="UP000078343">
    <property type="component" value="Unassembled WGS sequence"/>
</dbReference>
<dbReference type="STRING" id="1367422.A0A178Z347"/>
<dbReference type="RefSeq" id="XP_018687569.1">
    <property type="nucleotide sequence ID" value="XM_018843242.1"/>
</dbReference>
<evidence type="ECO:0000313" key="5">
    <source>
        <dbReference type="EMBL" id="OAP54202.1"/>
    </source>
</evidence>
<dbReference type="GO" id="GO:0004497">
    <property type="term" value="F:monooxygenase activity"/>
    <property type="evidence" value="ECO:0007669"/>
    <property type="project" value="UniProtKB-KW"/>
</dbReference>
<dbReference type="PANTHER" id="PTHR13789">
    <property type="entry name" value="MONOOXYGENASE"/>
    <property type="match status" value="1"/>
</dbReference>
<feature type="region of interest" description="Disordered" evidence="4">
    <location>
        <begin position="144"/>
        <end position="163"/>
    </location>
</feature>
<keyword evidence="6" id="KW-1185">Reference proteome</keyword>
<dbReference type="OrthoDB" id="16820at2759"/>
<dbReference type="Gene3D" id="3.50.50.60">
    <property type="entry name" value="FAD/NAD(P)-binding domain"/>
    <property type="match status" value="1"/>
</dbReference>
<keyword evidence="3" id="KW-0503">Monooxygenase</keyword>
<dbReference type="SUPFAM" id="SSF51905">
    <property type="entry name" value="FAD/NAD(P)-binding domain"/>
    <property type="match status" value="1"/>
</dbReference>
<evidence type="ECO:0000256" key="2">
    <source>
        <dbReference type="ARBA" id="ARBA00023002"/>
    </source>
</evidence>
<dbReference type="InterPro" id="IPR050493">
    <property type="entry name" value="FAD-dep_Monooxygenase_BioMet"/>
</dbReference>
<dbReference type="PANTHER" id="PTHR13789:SF316">
    <property type="entry name" value="FAD-BINDING DOMAIN-CONTAINING PROTEIN"/>
    <property type="match status" value="1"/>
</dbReference>
<comment type="caution">
    <text evidence="5">The sequence shown here is derived from an EMBL/GenBank/DDBJ whole genome shotgun (WGS) entry which is preliminary data.</text>
</comment>
<comment type="similarity">
    <text evidence="1">Belongs to the paxM FAD-dependent monooxygenase family.</text>
</comment>
<reference evidence="5 6" key="1">
    <citation type="submission" date="2016-04" db="EMBL/GenBank/DDBJ databases">
        <title>Draft genome of Fonsecaea erecta CBS 125763.</title>
        <authorList>
            <person name="Weiss V.A."/>
            <person name="Vicente V.A."/>
            <person name="Raittz R.T."/>
            <person name="Moreno L.F."/>
            <person name="De Souza E.M."/>
            <person name="Pedrosa F.O."/>
            <person name="Steffens M.B."/>
            <person name="Faoro H."/>
            <person name="Tadra-Sfeir M.Z."/>
            <person name="Najafzadeh M.J."/>
            <person name="Felipe M.S."/>
            <person name="Teixeira M."/>
            <person name="Sun J."/>
            <person name="Xi L."/>
            <person name="Gomes R."/>
            <person name="De Azevedo C.M."/>
            <person name="Salgado C.G."/>
            <person name="Da Silva M.B."/>
            <person name="Nascimento M.F."/>
            <person name="Queiroz-Telles F."/>
            <person name="Attili D.S."/>
            <person name="Gorbushina A."/>
        </authorList>
    </citation>
    <scope>NUCLEOTIDE SEQUENCE [LARGE SCALE GENOMIC DNA]</scope>
    <source>
        <strain evidence="5 6">CBS 125763</strain>
    </source>
</reference>
<sequence length="185" mass="20522">MPPPAIRLPCYHTPPIFAKVENENETWADIVQVASQNVDKSSLTLWPSCKVPELSSWSGSSGRVVVIGSATDAMAPTGGQGGAMAFEDALTSADTLALIDNKKEEEPSVNNPPREETLLQVQQWQSDRYTCRRWKSHQLRLFAPPTPFDQTAPPRHRPGHKRRCRPGCNQSSACKCLVSWTTIIR</sequence>